<protein>
    <submittedName>
        <fullName evidence="6">Response regulator receiver protein</fullName>
    </submittedName>
</protein>
<dbReference type="InterPro" id="IPR039420">
    <property type="entry name" value="WalR-like"/>
</dbReference>
<dbReference type="GO" id="GO:0032993">
    <property type="term" value="C:protein-DNA complex"/>
    <property type="evidence" value="ECO:0007669"/>
    <property type="project" value="TreeGrafter"/>
</dbReference>
<dbReference type="PROSITE" id="PS50110">
    <property type="entry name" value="RESPONSE_REGULATORY"/>
    <property type="match status" value="1"/>
</dbReference>
<feature type="modified residue" description="4-aspartylphosphate" evidence="4">
    <location>
        <position position="54"/>
    </location>
</feature>
<evidence type="ECO:0000256" key="3">
    <source>
        <dbReference type="ARBA" id="ARBA00023125"/>
    </source>
</evidence>
<dbReference type="HOGENOM" id="CLU_000445_69_8_7"/>
<keyword evidence="1 4" id="KW-0597">Phosphoprotein</keyword>
<dbReference type="GO" id="GO:0000156">
    <property type="term" value="F:phosphorelay response regulator activity"/>
    <property type="evidence" value="ECO:0007669"/>
    <property type="project" value="TreeGrafter"/>
</dbReference>
<dbReference type="EMBL" id="FO203427">
    <property type="protein sequence ID" value="CCH47931.1"/>
    <property type="molecule type" value="Genomic_DNA"/>
</dbReference>
<keyword evidence="7" id="KW-1185">Reference proteome</keyword>
<evidence type="ECO:0000259" key="5">
    <source>
        <dbReference type="PROSITE" id="PS50110"/>
    </source>
</evidence>
<dbReference type="PANTHER" id="PTHR48111:SF40">
    <property type="entry name" value="PHOSPHATE REGULON TRANSCRIPTIONAL REGULATORY PROTEIN PHOB"/>
    <property type="match status" value="1"/>
</dbReference>
<dbReference type="STRING" id="1322246.BN4_10694"/>
<dbReference type="SMART" id="SM00448">
    <property type="entry name" value="REC"/>
    <property type="match status" value="1"/>
</dbReference>
<dbReference type="InterPro" id="IPR011006">
    <property type="entry name" value="CheY-like_superfamily"/>
</dbReference>
<name>M1WJI0_PSEP2</name>
<dbReference type="eggNOG" id="COG2204">
    <property type="taxonomic scope" value="Bacteria"/>
</dbReference>
<dbReference type="BioCyc" id="DPIE1322246:BN4_RS03560-MONOMER"/>
<dbReference type="RefSeq" id="WP_015413985.1">
    <property type="nucleotide sequence ID" value="NC_020409.1"/>
</dbReference>
<sequence>MTAIKILLVDDETDYLRTLEKRLQKRGFVVCAVTSGEEALKQLATFPADVVLLDVKLRGMDGLTTLHKIKRTWSHVEVIMLTGHANQEVAIHGLELGAFEYLMKPVDFEELLYKLEDACVRKTFQINEHGLKKFEKTNGNTQ</sequence>
<evidence type="ECO:0000313" key="6">
    <source>
        <dbReference type="EMBL" id="CCH47931.1"/>
    </source>
</evidence>
<evidence type="ECO:0000256" key="4">
    <source>
        <dbReference type="PROSITE-ProRule" id="PRU00169"/>
    </source>
</evidence>
<dbReference type="SUPFAM" id="SSF52172">
    <property type="entry name" value="CheY-like"/>
    <property type="match status" value="1"/>
</dbReference>
<dbReference type="Pfam" id="PF00072">
    <property type="entry name" value="Response_reg"/>
    <property type="match status" value="1"/>
</dbReference>
<reference evidence="6 7" key="1">
    <citation type="journal article" date="2013" name="PLoS ONE">
        <title>The first genomic and proteomic characterization of a deep-sea sulfate reducer: insights into the piezophilic lifestyle of Desulfovibrio piezophilus.</title>
        <authorList>
            <person name="Pradel N."/>
            <person name="Ji B."/>
            <person name="Gimenez G."/>
            <person name="Talla E."/>
            <person name="Lenoble P."/>
            <person name="Garel M."/>
            <person name="Tamburini C."/>
            <person name="Fourquet P."/>
            <person name="Lebrun R."/>
            <person name="Bertin P."/>
            <person name="Denis Y."/>
            <person name="Pophillat M."/>
            <person name="Barbe V."/>
            <person name="Ollivier B."/>
            <person name="Dolla A."/>
        </authorList>
    </citation>
    <scope>NUCLEOTIDE SEQUENCE [LARGE SCALE GENOMIC DNA]</scope>
    <source>
        <strain evidence="7">DSM 10523 / SB164P1</strain>
    </source>
</reference>
<dbReference type="GO" id="GO:0000976">
    <property type="term" value="F:transcription cis-regulatory region binding"/>
    <property type="evidence" value="ECO:0007669"/>
    <property type="project" value="TreeGrafter"/>
</dbReference>
<evidence type="ECO:0000256" key="2">
    <source>
        <dbReference type="ARBA" id="ARBA00023012"/>
    </source>
</evidence>
<dbReference type="GO" id="GO:0006355">
    <property type="term" value="P:regulation of DNA-templated transcription"/>
    <property type="evidence" value="ECO:0007669"/>
    <property type="project" value="TreeGrafter"/>
</dbReference>
<evidence type="ECO:0000256" key="1">
    <source>
        <dbReference type="ARBA" id="ARBA00022553"/>
    </source>
</evidence>
<dbReference type="GO" id="GO:0005829">
    <property type="term" value="C:cytosol"/>
    <property type="evidence" value="ECO:0007669"/>
    <property type="project" value="TreeGrafter"/>
</dbReference>
<keyword evidence="2" id="KW-0902">Two-component regulatory system</keyword>
<gene>
    <name evidence="6" type="ordered locus">BN4_10694</name>
</gene>
<dbReference type="Proteomes" id="UP000011724">
    <property type="component" value="Chromosome"/>
</dbReference>
<dbReference type="Gene3D" id="3.40.50.2300">
    <property type="match status" value="1"/>
</dbReference>
<evidence type="ECO:0000313" key="7">
    <source>
        <dbReference type="Proteomes" id="UP000011724"/>
    </source>
</evidence>
<feature type="domain" description="Response regulatory" evidence="5">
    <location>
        <begin position="5"/>
        <end position="119"/>
    </location>
</feature>
<dbReference type="PANTHER" id="PTHR48111">
    <property type="entry name" value="REGULATOR OF RPOS"/>
    <property type="match status" value="1"/>
</dbReference>
<dbReference type="OrthoDB" id="9800029at2"/>
<dbReference type="InterPro" id="IPR001789">
    <property type="entry name" value="Sig_transdc_resp-reg_receiver"/>
</dbReference>
<keyword evidence="3" id="KW-0238">DNA-binding</keyword>
<reference evidence="7" key="2">
    <citation type="journal article" date="2013" name="Stand. Genomic Sci.">
        <title>Complete genome sequence of Desulfocapsa sulfexigens, a marine deltaproteobacterium specialized in disproportionating inorganic sulfur compounds.</title>
        <authorList>
            <person name="Finster K.W."/>
            <person name="Kjeldsen K.U."/>
            <person name="Kube M."/>
            <person name="Reinhardt R."/>
            <person name="Mussmann M."/>
            <person name="Amann R."/>
            <person name="Schreiber L."/>
        </authorList>
    </citation>
    <scope>NUCLEOTIDE SEQUENCE [LARGE SCALE GENOMIC DNA]</scope>
    <source>
        <strain evidence="7">DSM 10523 / SB164P1</strain>
    </source>
</reference>
<dbReference type="AlphaFoldDB" id="M1WJI0"/>
<proteinExistence type="predicted"/>
<dbReference type="KEGG" id="dpi:BN4_10694"/>
<organism evidence="6 7">
    <name type="scientific">Pseudodesulfovibrio piezophilus (strain DSM 21447 / JCM 15486 / C1TLV30)</name>
    <name type="common">Desulfovibrio piezophilus</name>
    <dbReference type="NCBI Taxonomy" id="1322246"/>
    <lineage>
        <taxon>Bacteria</taxon>
        <taxon>Pseudomonadati</taxon>
        <taxon>Thermodesulfobacteriota</taxon>
        <taxon>Desulfovibrionia</taxon>
        <taxon>Desulfovibrionales</taxon>
        <taxon>Desulfovibrionaceae</taxon>
    </lineage>
</organism>
<accession>M1WJI0</accession>
<dbReference type="PATRIC" id="fig|879567.3.peg.716"/>